<name>A0A6G4W8F2_9HYPH</name>
<dbReference type="GO" id="GO:0016887">
    <property type="term" value="F:ATP hydrolysis activity"/>
    <property type="evidence" value="ECO:0007669"/>
    <property type="project" value="InterPro"/>
</dbReference>
<keyword evidence="5" id="KW-0862">Zinc</keyword>
<evidence type="ECO:0000313" key="9">
    <source>
        <dbReference type="Proteomes" id="UP001642900"/>
    </source>
</evidence>
<dbReference type="InterPro" id="IPR050153">
    <property type="entry name" value="Metal_Ion_Import_ABC"/>
</dbReference>
<dbReference type="GO" id="GO:0005524">
    <property type="term" value="F:ATP binding"/>
    <property type="evidence" value="ECO:0007669"/>
    <property type="project" value="UniProtKB-KW"/>
</dbReference>
<keyword evidence="6" id="KW-0406">Ion transport</keyword>
<evidence type="ECO:0000256" key="4">
    <source>
        <dbReference type="ARBA" id="ARBA00022840"/>
    </source>
</evidence>
<gene>
    <name evidence="8" type="ORF">G6N73_06510</name>
</gene>
<dbReference type="SUPFAM" id="SSF52540">
    <property type="entry name" value="P-loop containing nucleoside triphosphate hydrolases"/>
    <property type="match status" value="1"/>
</dbReference>
<keyword evidence="4 8" id="KW-0067">ATP-binding</keyword>
<dbReference type="InterPro" id="IPR003593">
    <property type="entry name" value="AAA+_ATPase"/>
</dbReference>
<dbReference type="Pfam" id="PF00005">
    <property type="entry name" value="ABC_tran"/>
    <property type="match status" value="1"/>
</dbReference>
<keyword evidence="9" id="KW-1185">Reference proteome</keyword>
<evidence type="ECO:0000256" key="5">
    <source>
        <dbReference type="ARBA" id="ARBA00022906"/>
    </source>
</evidence>
<dbReference type="Proteomes" id="UP001642900">
    <property type="component" value="Unassembled WGS sequence"/>
</dbReference>
<feature type="domain" description="ABC transporter" evidence="7">
    <location>
        <begin position="4"/>
        <end position="231"/>
    </location>
</feature>
<protein>
    <submittedName>
        <fullName evidence="8">ABC transporter ATP-binding protein</fullName>
    </submittedName>
</protein>
<evidence type="ECO:0000256" key="1">
    <source>
        <dbReference type="ARBA" id="ARBA00005417"/>
    </source>
</evidence>
<dbReference type="PROSITE" id="PS00211">
    <property type="entry name" value="ABC_TRANSPORTER_1"/>
    <property type="match status" value="1"/>
</dbReference>
<dbReference type="PANTHER" id="PTHR42734:SF21">
    <property type="entry name" value="IRON ABC TRANSPORTER, ATP-BINDING PROTEIN"/>
    <property type="match status" value="1"/>
</dbReference>
<sequence length="261" mass="27455">MVTIRLDGLGAFHGARLVLSDVSTPTFRGGEVVAVIGPNAAGKSTLFKRIAGLLKGPGRVCLEGAAKGPDGICYMPQDTAANAVLTVYESILLARKQGSAWSVGDGELALIDGILAALSISDIAFRNVGELSGGQRQVVSIAQTLAREPEILLMDEPTSALDLHRQVEVLSFMRALARERGIAVLIAVHDLNQALRFADKCIVIAGGRMIACGMPEEVVTPALLRDVYRVEARIERCSRGIGHVMVDGVADETAATASIAA</sequence>
<dbReference type="InterPro" id="IPR017871">
    <property type="entry name" value="ABC_transporter-like_CS"/>
</dbReference>
<evidence type="ECO:0000313" key="8">
    <source>
        <dbReference type="EMBL" id="NGO50834.1"/>
    </source>
</evidence>
<dbReference type="InterPro" id="IPR027417">
    <property type="entry name" value="P-loop_NTPase"/>
</dbReference>
<dbReference type="Gene3D" id="3.40.50.300">
    <property type="entry name" value="P-loop containing nucleotide triphosphate hydrolases"/>
    <property type="match status" value="1"/>
</dbReference>
<evidence type="ECO:0000256" key="2">
    <source>
        <dbReference type="ARBA" id="ARBA00022448"/>
    </source>
</evidence>
<dbReference type="InterPro" id="IPR003439">
    <property type="entry name" value="ABC_transporter-like_ATP-bd"/>
</dbReference>
<organism evidence="8 9">
    <name type="scientific">Allomesorhizobium camelthorni</name>
    <dbReference type="NCBI Taxonomy" id="475069"/>
    <lineage>
        <taxon>Bacteria</taxon>
        <taxon>Pseudomonadati</taxon>
        <taxon>Pseudomonadota</taxon>
        <taxon>Alphaproteobacteria</taxon>
        <taxon>Hyphomicrobiales</taxon>
        <taxon>Phyllobacteriaceae</taxon>
        <taxon>Allomesorhizobium</taxon>
    </lineage>
</organism>
<dbReference type="GO" id="GO:0006829">
    <property type="term" value="P:zinc ion transport"/>
    <property type="evidence" value="ECO:0007669"/>
    <property type="project" value="UniProtKB-KW"/>
</dbReference>
<dbReference type="SMART" id="SM00382">
    <property type="entry name" value="AAA"/>
    <property type="match status" value="1"/>
</dbReference>
<proteinExistence type="inferred from homology"/>
<keyword evidence="3" id="KW-0547">Nucleotide-binding</keyword>
<evidence type="ECO:0000256" key="3">
    <source>
        <dbReference type="ARBA" id="ARBA00022741"/>
    </source>
</evidence>
<dbReference type="PROSITE" id="PS50893">
    <property type="entry name" value="ABC_TRANSPORTER_2"/>
    <property type="match status" value="1"/>
</dbReference>
<comment type="similarity">
    <text evidence="1">Belongs to the ABC transporter superfamily.</text>
</comment>
<keyword evidence="2" id="KW-0813">Transport</keyword>
<dbReference type="PANTHER" id="PTHR42734">
    <property type="entry name" value="METAL TRANSPORT SYSTEM ATP-BINDING PROTEIN TM_0124-RELATED"/>
    <property type="match status" value="1"/>
</dbReference>
<dbReference type="RefSeq" id="WP_165024986.1">
    <property type="nucleotide sequence ID" value="NZ_JAAKZF010000005.1"/>
</dbReference>
<reference evidence="8 9" key="1">
    <citation type="submission" date="2020-02" db="EMBL/GenBank/DDBJ databases">
        <title>Genome sequence of strain CCNWXJ40-4.</title>
        <authorList>
            <person name="Gao J."/>
            <person name="Sun J."/>
        </authorList>
    </citation>
    <scope>NUCLEOTIDE SEQUENCE [LARGE SCALE GENOMIC DNA]</scope>
    <source>
        <strain evidence="8 9">CCNWXJ 40-4</strain>
    </source>
</reference>
<dbReference type="AlphaFoldDB" id="A0A6G4W8F2"/>
<comment type="caution">
    <text evidence="8">The sequence shown here is derived from an EMBL/GenBank/DDBJ whole genome shotgun (WGS) entry which is preliminary data.</text>
</comment>
<accession>A0A6G4W8F2</accession>
<keyword evidence="5" id="KW-0864">Zinc transport</keyword>
<evidence type="ECO:0000259" key="7">
    <source>
        <dbReference type="PROSITE" id="PS50893"/>
    </source>
</evidence>
<evidence type="ECO:0000256" key="6">
    <source>
        <dbReference type="ARBA" id="ARBA00023065"/>
    </source>
</evidence>
<dbReference type="EMBL" id="JAAKZF010000005">
    <property type="protein sequence ID" value="NGO50834.1"/>
    <property type="molecule type" value="Genomic_DNA"/>
</dbReference>
<dbReference type="CDD" id="cd03214">
    <property type="entry name" value="ABC_Iron-Siderophores_B12_Hemin"/>
    <property type="match status" value="1"/>
</dbReference>